<keyword evidence="3" id="KW-0804">Transcription</keyword>
<dbReference type="GO" id="GO:0003677">
    <property type="term" value="F:DNA binding"/>
    <property type="evidence" value="ECO:0007669"/>
    <property type="project" value="UniProtKB-KW"/>
</dbReference>
<dbReference type="InterPro" id="IPR051011">
    <property type="entry name" value="Metal_resp_trans_reg"/>
</dbReference>
<feature type="domain" description="HTH arsR-type" evidence="5">
    <location>
        <begin position="8"/>
        <end position="100"/>
    </location>
</feature>
<evidence type="ECO:0000259" key="5">
    <source>
        <dbReference type="PROSITE" id="PS50987"/>
    </source>
</evidence>
<feature type="region of interest" description="Disordered" evidence="4">
    <location>
        <begin position="96"/>
        <end position="151"/>
    </location>
</feature>
<dbReference type="InterPro" id="IPR036388">
    <property type="entry name" value="WH-like_DNA-bd_sf"/>
</dbReference>
<evidence type="ECO:0000313" key="7">
    <source>
        <dbReference type="Proteomes" id="UP000634004"/>
    </source>
</evidence>
<dbReference type="Proteomes" id="UP000634004">
    <property type="component" value="Unassembled WGS sequence"/>
</dbReference>
<dbReference type="InterPro" id="IPR036390">
    <property type="entry name" value="WH_DNA-bd_sf"/>
</dbReference>
<dbReference type="InterPro" id="IPR011991">
    <property type="entry name" value="ArsR-like_HTH"/>
</dbReference>
<dbReference type="Pfam" id="PF01022">
    <property type="entry name" value="HTH_5"/>
    <property type="match status" value="1"/>
</dbReference>
<evidence type="ECO:0000256" key="3">
    <source>
        <dbReference type="ARBA" id="ARBA00023163"/>
    </source>
</evidence>
<reference evidence="6" key="1">
    <citation type="journal article" date="2014" name="Int. J. Syst. Evol. Microbiol.">
        <title>Complete genome sequence of Corynebacterium casei LMG S-19264T (=DSM 44701T), isolated from a smear-ripened cheese.</title>
        <authorList>
            <consortium name="US DOE Joint Genome Institute (JGI-PGF)"/>
            <person name="Walter F."/>
            <person name="Albersmeier A."/>
            <person name="Kalinowski J."/>
            <person name="Ruckert C."/>
        </authorList>
    </citation>
    <scope>NUCLEOTIDE SEQUENCE</scope>
    <source>
        <strain evidence="6">KCTC 32513</strain>
    </source>
</reference>
<dbReference type="PANTHER" id="PTHR43132">
    <property type="entry name" value="ARSENICAL RESISTANCE OPERON REPRESSOR ARSR-RELATED"/>
    <property type="match status" value="1"/>
</dbReference>
<keyword evidence="2" id="KW-0238">DNA-binding</keyword>
<dbReference type="PROSITE" id="PS50987">
    <property type="entry name" value="HTH_ARSR_2"/>
    <property type="match status" value="1"/>
</dbReference>
<keyword evidence="7" id="KW-1185">Reference proteome</keyword>
<evidence type="ECO:0000313" key="6">
    <source>
        <dbReference type="EMBL" id="GHA92407.1"/>
    </source>
</evidence>
<dbReference type="Gene3D" id="1.10.10.10">
    <property type="entry name" value="Winged helix-like DNA-binding domain superfamily/Winged helix DNA-binding domain"/>
    <property type="match status" value="1"/>
</dbReference>
<evidence type="ECO:0000256" key="1">
    <source>
        <dbReference type="ARBA" id="ARBA00023015"/>
    </source>
</evidence>
<comment type="caution">
    <text evidence="6">The sequence shown here is derived from an EMBL/GenBank/DDBJ whole genome shotgun (WGS) entry which is preliminary data.</text>
</comment>
<dbReference type="GO" id="GO:0003700">
    <property type="term" value="F:DNA-binding transcription factor activity"/>
    <property type="evidence" value="ECO:0007669"/>
    <property type="project" value="InterPro"/>
</dbReference>
<accession>A0A8J3CS28</accession>
<protein>
    <recommendedName>
        <fullName evidence="5">HTH arsR-type domain-containing protein</fullName>
    </recommendedName>
</protein>
<dbReference type="RefSeq" id="WP_189496896.1">
    <property type="nucleotide sequence ID" value="NZ_BMZH01000005.1"/>
</dbReference>
<dbReference type="AlphaFoldDB" id="A0A8J3CS28"/>
<dbReference type="SMART" id="SM00418">
    <property type="entry name" value="HTH_ARSR"/>
    <property type="match status" value="1"/>
</dbReference>
<dbReference type="PANTHER" id="PTHR43132:SF2">
    <property type="entry name" value="ARSENICAL RESISTANCE OPERON REPRESSOR ARSR-RELATED"/>
    <property type="match status" value="1"/>
</dbReference>
<sequence>MAFNQDMIENASHTAAQLKLISNPNRLMIVCRLLYNEMSVGDIEEELQIRQPTLSRELGHLREAGVISPRRQSKVVFYSLTSAPMRNLIEAVCESKSGGSRRHQTVGTASVAKRDSKAIAFNPRPKFTKSRPPSPEEIGYSEFASTKKQGV</sequence>
<evidence type="ECO:0000256" key="4">
    <source>
        <dbReference type="SAM" id="MobiDB-lite"/>
    </source>
</evidence>
<dbReference type="CDD" id="cd00090">
    <property type="entry name" value="HTH_ARSR"/>
    <property type="match status" value="1"/>
</dbReference>
<organism evidence="6 7">
    <name type="scientific">Algimonas arctica</name>
    <dbReference type="NCBI Taxonomy" id="1479486"/>
    <lineage>
        <taxon>Bacteria</taxon>
        <taxon>Pseudomonadati</taxon>
        <taxon>Pseudomonadota</taxon>
        <taxon>Alphaproteobacteria</taxon>
        <taxon>Maricaulales</taxon>
        <taxon>Robiginitomaculaceae</taxon>
        <taxon>Algimonas</taxon>
    </lineage>
</organism>
<dbReference type="InterPro" id="IPR001845">
    <property type="entry name" value="HTH_ArsR_DNA-bd_dom"/>
</dbReference>
<dbReference type="NCBIfam" id="NF033788">
    <property type="entry name" value="HTH_metalloreg"/>
    <property type="match status" value="1"/>
</dbReference>
<gene>
    <name evidence="6" type="ORF">GCM10009069_14280</name>
</gene>
<dbReference type="PRINTS" id="PR00778">
    <property type="entry name" value="HTHARSR"/>
</dbReference>
<dbReference type="EMBL" id="BMZH01000005">
    <property type="protein sequence ID" value="GHA92407.1"/>
    <property type="molecule type" value="Genomic_DNA"/>
</dbReference>
<dbReference type="SUPFAM" id="SSF46785">
    <property type="entry name" value="Winged helix' DNA-binding domain"/>
    <property type="match status" value="1"/>
</dbReference>
<evidence type="ECO:0000256" key="2">
    <source>
        <dbReference type="ARBA" id="ARBA00023125"/>
    </source>
</evidence>
<reference evidence="6" key="2">
    <citation type="submission" date="2020-09" db="EMBL/GenBank/DDBJ databases">
        <authorList>
            <person name="Sun Q."/>
            <person name="Kim S."/>
        </authorList>
    </citation>
    <scope>NUCLEOTIDE SEQUENCE</scope>
    <source>
        <strain evidence="6">KCTC 32513</strain>
    </source>
</reference>
<name>A0A8J3CS28_9PROT</name>
<keyword evidence="1" id="KW-0805">Transcription regulation</keyword>
<proteinExistence type="predicted"/>